<dbReference type="InterPro" id="IPR016166">
    <property type="entry name" value="FAD-bd_PCMH"/>
</dbReference>
<dbReference type="Gene3D" id="1.10.45.10">
    <property type="entry name" value="Vanillyl-alcohol Oxidase, Chain A, domain 4"/>
    <property type="match status" value="1"/>
</dbReference>
<dbReference type="InterPro" id="IPR036318">
    <property type="entry name" value="FAD-bd_PCMH-like_sf"/>
</dbReference>
<dbReference type="Gene3D" id="3.30.70.2740">
    <property type="match status" value="1"/>
</dbReference>
<evidence type="ECO:0000313" key="6">
    <source>
        <dbReference type="EMBL" id="SVA79125.1"/>
    </source>
</evidence>
<dbReference type="Gene3D" id="3.30.465.10">
    <property type="match status" value="1"/>
</dbReference>
<organism evidence="6">
    <name type="scientific">marine metagenome</name>
    <dbReference type="NCBI Taxonomy" id="408172"/>
    <lineage>
        <taxon>unclassified sequences</taxon>
        <taxon>metagenomes</taxon>
        <taxon>ecological metagenomes</taxon>
    </lineage>
</organism>
<evidence type="ECO:0000256" key="2">
    <source>
        <dbReference type="ARBA" id="ARBA00008000"/>
    </source>
</evidence>
<accession>A0A381YQ42</accession>
<evidence type="ECO:0000256" key="1">
    <source>
        <dbReference type="ARBA" id="ARBA00001974"/>
    </source>
</evidence>
<sequence>MFGKNNIELLESLRQIVGSRYVLENSDDLAAYIEEPRGYFDSDADAVVLPDTAEQVAAIVRACAKSGVSIVPQGGNTGLCGGAVSSPGQVILNLRRMNRIIGIDPINDTITVEAGCILSDIQQSALNADRFFPLSLGAEGSCQIGGNLSTNAGGINVLRYGNVRDQVLGLQVVLADGTIWHDLSELRKDNTGYDLRHLIIGSEGTLGIITQAVLRLFPRPKQIETAFVALRDIEASLELLARARSDSSGSLSSFELIPGLGVDLAARHISGCRNPLNDCYDWSVIMVYSGSATGQHLKDALEGTLAAAIDDGIVTDAVISQSEEQSRQIWAIREGLREAQTLEGVAFSHDISVKVSSVPVLIHRASAAGEKLVSGVRPYPFGHVGDGNIHFSFLQPLGLPAKEFEPRRLEFNNMIFQLVHELGGSFSAEHGVGLLRLGEMKAFKDPAGLKIMAKIKSALDPNGVLNPGKVIPVDCAPK</sequence>
<evidence type="ECO:0000259" key="5">
    <source>
        <dbReference type="PROSITE" id="PS51387"/>
    </source>
</evidence>
<dbReference type="FunFam" id="1.10.45.10:FF:000001">
    <property type="entry name" value="D-lactate dehydrogenase mitochondrial"/>
    <property type="match status" value="1"/>
</dbReference>
<comment type="similarity">
    <text evidence="2">Belongs to the FAD-binding oxidoreductase/transferase type 4 family.</text>
</comment>
<dbReference type="GO" id="GO:0022904">
    <property type="term" value="P:respiratory electron transport chain"/>
    <property type="evidence" value="ECO:0007669"/>
    <property type="project" value="TreeGrafter"/>
</dbReference>
<dbReference type="InterPro" id="IPR004113">
    <property type="entry name" value="FAD-bd_oxidored_4_C"/>
</dbReference>
<dbReference type="Gene3D" id="3.30.43.10">
    <property type="entry name" value="Uridine Diphospho-n-acetylenolpyruvylglucosamine Reductase, domain 2"/>
    <property type="match status" value="1"/>
</dbReference>
<dbReference type="PROSITE" id="PS51387">
    <property type="entry name" value="FAD_PCMH"/>
    <property type="match status" value="1"/>
</dbReference>
<dbReference type="Pfam" id="PF02913">
    <property type="entry name" value="FAD-oxidase_C"/>
    <property type="match status" value="1"/>
</dbReference>
<protein>
    <recommendedName>
        <fullName evidence="5">FAD-binding PCMH-type domain-containing protein</fullName>
    </recommendedName>
</protein>
<dbReference type="Gene3D" id="3.30.70.2190">
    <property type="match status" value="1"/>
</dbReference>
<dbReference type="EMBL" id="UINC01018774">
    <property type="protein sequence ID" value="SVA79125.1"/>
    <property type="molecule type" value="Genomic_DNA"/>
</dbReference>
<evidence type="ECO:0000256" key="3">
    <source>
        <dbReference type="ARBA" id="ARBA00022630"/>
    </source>
</evidence>
<proteinExistence type="inferred from homology"/>
<keyword evidence="4" id="KW-0274">FAD</keyword>
<evidence type="ECO:0000256" key="4">
    <source>
        <dbReference type="ARBA" id="ARBA00022827"/>
    </source>
</evidence>
<dbReference type="PANTHER" id="PTHR43716">
    <property type="entry name" value="D-2-HYDROXYGLUTARATE DEHYDROGENASE, MITOCHONDRIAL"/>
    <property type="match status" value="1"/>
</dbReference>
<name>A0A381YQ42_9ZZZZ</name>
<reference evidence="6" key="1">
    <citation type="submission" date="2018-05" db="EMBL/GenBank/DDBJ databases">
        <authorList>
            <person name="Lanie J.A."/>
            <person name="Ng W.-L."/>
            <person name="Kazmierczak K.M."/>
            <person name="Andrzejewski T.M."/>
            <person name="Davidsen T.M."/>
            <person name="Wayne K.J."/>
            <person name="Tettelin H."/>
            <person name="Glass J.I."/>
            <person name="Rusch D."/>
            <person name="Podicherti R."/>
            <person name="Tsui H.-C.T."/>
            <person name="Winkler M.E."/>
        </authorList>
    </citation>
    <scope>NUCLEOTIDE SEQUENCE</scope>
</reference>
<comment type="cofactor">
    <cofactor evidence="1">
        <name>FAD</name>
        <dbReference type="ChEBI" id="CHEBI:57692"/>
    </cofactor>
</comment>
<dbReference type="PANTHER" id="PTHR43716:SF2">
    <property type="entry name" value="BLL6224 PROTEIN"/>
    <property type="match status" value="1"/>
</dbReference>
<dbReference type="Pfam" id="PF01565">
    <property type="entry name" value="FAD_binding_4"/>
    <property type="match status" value="1"/>
</dbReference>
<dbReference type="SUPFAM" id="SSF56176">
    <property type="entry name" value="FAD-binding/transporter-associated domain-like"/>
    <property type="match status" value="1"/>
</dbReference>
<dbReference type="AlphaFoldDB" id="A0A381YQ42"/>
<feature type="domain" description="FAD-binding PCMH-type" evidence="5">
    <location>
        <begin position="40"/>
        <end position="219"/>
    </location>
</feature>
<dbReference type="InterPro" id="IPR016164">
    <property type="entry name" value="FAD-linked_Oxase-like_C"/>
</dbReference>
<dbReference type="InterPro" id="IPR016167">
    <property type="entry name" value="FAD-bd_PCMH_sub1"/>
</dbReference>
<dbReference type="GO" id="GO:0071949">
    <property type="term" value="F:FAD binding"/>
    <property type="evidence" value="ECO:0007669"/>
    <property type="project" value="InterPro"/>
</dbReference>
<dbReference type="InterPro" id="IPR051264">
    <property type="entry name" value="FAD-oxidored/transferase_4"/>
</dbReference>
<dbReference type="GO" id="GO:0003824">
    <property type="term" value="F:catalytic activity"/>
    <property type="evidence" value="ECO:0007669"/>
    <property type="project" value="InterPro"/>
</dbReference>
<keyword evidence="3" id="KW-0285">Flavoprotein</keyword>
<dbReference type="InterPro" id="IPR006094">
    <property type="entry name" value="Oxid_FAD_bind_N"/>
</dbReference>
<gene>
    <name evidence="6" type="ORF">METZ01_LOCUS131979</name>
</gene>
<dbReference type="InterPro" id="IPR016171">
    <property type="entry name" value="Vanillyl_alc_oxidase_C-sub2"/>
</dbReference>
<dbReference type="FunFam" id="3.30.465.10:FF:000001">
    <property type="entry name" value="D-2-hydroxyglutarate dehydrogenase, mitochondrial"/>
    <property type="match status" value="1"/>
</dbReference>
<dbReference type="SUPFAM" id="SSF55103">
    <property type="entry name" value="FAD-linked oxidases, C-terminal domain"/>
    <property type="match status" value="1"/>
</dbReference>
<dbReference type="InterPro" id="IPR016169">
    <property type="entry name" value="FAD-bd_PCMH_sub2"/>
</dbReference>